<dbReference type="EMBL" id="JACCBX010000008">
    <property type="protein sequence ID" value="NYE07275.1"/>
    <property type="molecule type" value="Genomic_DNA"/>
</dbReference>
<protein>
    <submittedName>
        <fullName evidence="1">Uncharacterized protein</fullName>
    </submittedName>
</protein>
<proteinExistence type="predicted"/>
<sequence length="291" mass="34815">MNKSIEKKLEIIKQMAISKGYSLNIYEKDTSNEEGLGSHYVDYSSKKIEITLPLVHEEKEAILLHELIHAEFFLIGFPRINRSIEIQYDNLDEDLFQSIEDLSQHVLLYPMMNELKVMHEKENINFLQNYLTNLLPDDRLTFIKNSFTLVESFYRNSDEFLKYEPDIRKTHPNTYQLYRRLKKTLSTVRTPLTGRQAIIKIFQMIEEEFARCNFKYDFKEKCILTPVFLEIQHQLLVSDLFQIVKRPKLNNFYLLEKRTGFYVEVFSPFIDFEKEKEIIEHETCGKYFCLN</sequence>
<gene>
    <name evidence="1" type="ORF">F4694_004060</name>
</gene>
<dbReference type="Proteomes" id="UP000548423">
    <property type="component" value="Unassembled WGS sequence"/>
</dbReference>
<evidence type="ECO:0000313" key="1">
    <source>
        <dbReference type="EMBL" id="NYE07275.1"/>
    </source>
</evidence>
<reference evidence="2" key="2">
    <citation type="submission" date="2020-08" db="EMBL/GenBank/DDBJ databases">
        <title>The Agave Microbiome: Exploring the role of microbial communities in plant adaptations to desert environments.</title>
        <authorList>
            <person name="Partida-Martinez L.P."/>
        </authorList>
    </citation>
    <scope>NUCLEOTIDE SEQUENCE [LARGE SCALE GENOMIC DNA]</scope>
    <source>
        <strain evidence="2">AT2.8</strain>
    </source>
</reference>
<dbReference type="AlphaFoldDB" id="A0A852TGQ0"/>
<evidence type="ECO:0000313" key="2">
    <source>
        <dbReference type="Proteomes" id="UP000548423"/>
    </source>
</evidence>
<reference evidence="2" key="1">
    <citation type="submission" date="2020-07" db="EMBL/GenBank/DDBJ databases">
        <authorList>
            <person name="Partida-Martinez L."/>
            <person name="Huntemann M."/>
            <person name="Clum A."/>
            <person name="Wang J."/>
            <person name="Palaniappan K."/>
            <person name="Ritter S."/>
            <person name="Chen I.-M."/>
            <person name="Stamatis D."/>
            <person name="Reddy T."/>
            <person name="O'Malley R."/>
            <person name="Daum C."/>
            <person name="Shapiro N."/>
            <person name="Ivanova N."/>
            <person name="Kyrpides N."/>
            <person name="Woyke T."/>
        </authorList>
    </citation>
    <scope>NUCLEOTIDE SEQUENCE [LARGE SCALE GENOMIC DNA]</scope>
    <source>
        <strain evidence="2">AT2.8</strain>
    </source>
</reference>
<comment type="caution">
    <text evidence="1">The sequence shown here is derived from an EMBL/GenBank/DDBJ whole genome shotgun (WGS) entry which is preliminary data.</text>
</comment>
<accession>A0A852TGQ0</accession>
<organism evidence="1 2">
    <name type="scientific">Neobacillus niacini</name>
    <dbReference type="NCBI Taxonomy" id="86668"/>
    <lineage>
        <taxon>Bacteria</taxon>
        <taxon>Bacillati</taxon>
        <taxon>Bacillota</taxon>
        <taxon>Bacilli</taxon>
        <taxon>Bacillales</taxon>
        <taxon>Bacillaceae</taxon>
        <taxon>Neobacillus</taxon>
    </lineage>
</organism>
<name>A0A852TGQ0_9BACI</name>